<dbReference type="InterPro" id="IPR005552">
    <property type="entry name" value="Scramblase"/>
</dbReference>
<dbReference type="PANTHER" id="PTHR23248">
    <property type="entry name" value="PHOSPHOLIPID SCRAMBLASE-RELATED"/>
    <property type="match status" value="1"/>
</dbReference>
<dbReference type="Pfam" id="PF03803">
    <property type="entry name" value="Scramblase"/>
    <property type="match status" value="1"/>
</dbReference>
<evidence type="ECO:0000313" key="3">
    <source>
        <dbReference type="EMBL" id="CAE0463677.1"/>
    </source>
</evidence>
<gene>
    <name evidence="3" type="ORF">CDEB00056_LOCUS8518</name>
</gene>
<accession>A0A7S3V8L9</accession>
<dbReference type="AlphaFoldDB" id="A0A7S3V8L9"/>
<reference evidence="3" key="1">
    <citation type="submission" date="2021-01" db="EMBL/GenBank/DDBJ databases">
        <authorList>
            <person name="Corre E."/>
            <person name="Pelletier E."/>
            <person name="Niang G."/>
            <person name="Scheremetjew M."/>
            <person name="Finn R."/>
            <person name="Kale V."/>
            <person name="Holt S."/>
            <person name="Cochrane G."/>
            <person name="Meng A."/>
            <person name="Brown T."/>
            <person name="Cohen L."/>
        </authorList>
    </citation>
    <scope>NUCLEOTIDE SEQUENCE</scope>
    <source>
        <strain evidence="3">MM31A-1</strain>
    </source>
</reference>
<evidence type="ECO:0000256" key="1">
    <source>
        <dbReference type="ARBA" id="ARBA00005350"/>
    </source>
</evidence>
<comment type="similarity">
    <text evidence="1 2">Belongs to the phospholipid scramblase family.</text>
</comment>
<name>A0A7S3V8L9_9STRA</name>
<organism evidence="3">
    <name type="scientific">Chaetoceros debilis</name>
    <dbReference type="NCBI Taxonomy" id="122233"/>
    <lineage>
        <taxon>Eukaryota</taxon>
        <taxon>Sar</taxon>
        <taxon>Stramenopiles</taxon>
        <taxon>Ochrophyta</taxon>
        <taxon>Bacillariophyta</taxon>
        <taxon>Coscinodiscophyceae</taxon>
        <taxon>Chaetocerotophycidae</taxon>
        <taxon>Chaetocerotales</taxon>
        <taxon>Chaetocerotaceae</taxon>
        <taxon>Chaetoceros</taxon>
    </lineage>
</organism>
<evidence type="ECO:0000256" key="2">
    <source>
        <dbReference type="RuleBase" id="RU363116"/>
    </source>
</evidence>
<sequence>MSDRLEEHFGPEVKSISIRQTRKGCFQELLGCEASDEFKWFHTTDGKNEKFAESLEESNCLLRIFCGGCHEFDMPVKIDGTNEELMTMNRPMKLPVGCGKCCCYQEMSMKSKGSEMGSIKEGFYCCVPRMMISDGSGAPVYKVHPPTCVGGMCVNCCAEGNPCGKGCCKASYEVFPHDQQDTDNGAPSVAKIMKVPKSLFTEVFTDSEAFDITFPDEASAHHKALIAGTTIFLNANFFEADGGD</sequence>
<proteinExistence type="inferred from homology"/>
<dbReference type="GO" id="GO:0005886">
    <property type="term" value="C:plasma membrane"/>
    <property type="evidence" value="ECO:0007669"/>
    <property type="project" value="TreeGrafter"/>
</dbReference>
<protein>
    <recommendedName>
        <fullName evidence="2">Phospholipid scramblase</fullName>
    </recommendedName>
</protein>
<dbReference type="GO" id="GO:0017128">
    <property type="term" value="F:phospholipid scramblase activity"/>
    <property type="evidence" value="ECO:0007669"/>
    <property type="project" value="InterPro"/>
</dbReference>
<dbReference type="EMBL" id="HBIO01010966">
    <property type="protein sequence ID" value="CAE0463677.1"/>
    <property type="molecule type" value="Transcribed_RNA"/>
</dbReference>
<dbReference type="PANTHER" id="PTHR23248:SF9">
    <property type="entry name" value="PHOSPHOLIPID SCRAMBLASE"/>
    <property type="match status" value="1"/>
</dbReference>